<dbReference type="Proteomes" id="UP000838412">
    <property type="component" value="Chromosome 4"/>
</dbReference>
<dbReference type="Gene3D" id="3.80.10.10">
    <property type="entry name" value="Ribonuclease Inhibitor"/>
    <property type="match status" value="2"/>
</dbReference>
<dbReference type="InterPro" id="IPR001611">
    <property type="entry name" value="Leu-rich_rpt"/>
</dbReference>
<dbReference type="PANTHER" id="PTHR24114">
    <property type="entry name" value="LEUCINE RICH REPEAT FAMILY PROTEIN"/>
    <property type="match status" value="1"/>
</dbReference>
<dbReference type="AlphaFoldDB" id="A0A8J9ZZJ3"/>
<gene>
    <name evidence="3" type="primary">NLRC3</name>
    <name evidence="3" type="ORF">BLAG_LOCUS18513</name>
</gene>
<evidence type="ECO:0000313" key="4">
    <source>
        <dbReference type="Proteomes" id="UP000838412"/>
    </source>
</evidence>
<keyword evidence="1" id="KW-0106">Calcium</keyword>
<name>A0A8J9ZZJ3_BRALA</name>
<dbReference type="InterPro" id="IPR011992">
    <property type="entry name" value="EF-hand-dom_pair"/>
</dbReference>
<dbReference type="EMBL" id="OV696689">
    <property type="protein sequence ID" value="CAH1264010.1"/>
    <property type="molecule type" value="Genomic_DNA"/>
</dbReference>
<dbReference type="InterPro" id="IPR032675">
    <property type="entry name" value="LRR_dom_sf"/>
</dbReference>
<dbReference type="InterPro" id="IPR018247">
    <property type="entry name" value="EF_Hand_1_Ca_BS"/>
</dbReference>
<sequence length="597" mass="66936">MATPEFDNDLGDSDDYETDLELEESEVVLQQEYDPVSEMTRRYRSVCRRMGVVPASTFLRHLADRELNMDHYGLGPVGTKCIATALKINTFIESLSLEDNWMTGEGGVYMADMLKENPNITDISLANNRLCSEGAEAMGDMLVENRSLRTINLSENKFSDRDAMFFAGAMQSNRHLEELNLSGNEFSEVGGGFMGAGIGANETLTILNLSWNHLRQKGVFALCRGIRSNNTLQWLDVSWNGFDDEGASGLATVLKYNEVLTYLDLTNNRISAKGAMKMAKALFVNKTLQTLRLGKNPIGMDGSLQLLKAVRGNEQSGMHVLDLTDVLLSQEFLDLYTVVRQERPHFSVTHGGVGQDLGWVVGDIKKLRRDPMQVFQDYIWQNHTRVITVFQSFNREDGDKVTREAFKRGIKGAKIPLSPYEIEHMLDKLDSDGDGMISYGDVMAGQKELFKKKREEEWKKYTEVLEERRRRRQVKEKLEGAMDVLDKEPRTAEAWIRALHRMKVKQAPSRSSTRSGSRLGLSRPASRVSSTQPGTAEGTPREPLERAPQLMSVVGSVWKRAHRNERSSTASPVSDQPRPMLSRAGSAASRAGADPRT</sequence>
<protein>
    <submittedName>
        <fullName evidence="3">NLRC3 protein</fullName>
    </submittedName>
</protein>
<dbReference type="PANTHER" id="PTHR24114:SF49">
    <property type="entry name" value="LEUCINE-RICH REPEAT-CONTAINING PROTEIN 74A"/>
    <property type="match status" value="1"/>
</dbReference>
<dbReference type="PROSITE" id="PS00018">
    <property type="entry name" value="EF_HAND_1"/>
    <property type="match status" value="1"/>
</dbReference>
<evidence type="ECO:0000256" key="2">
    <source>
        <dbReference type="SAM" id="MobiDB-lite"/>
    </source>
</evidence>
<dbReference type="InterPro" id="IPR052394">
    <property type="entry name" value="LRR-containing"/>
</dbReference>
<dbReference type="Pfam" id="PF13516">
    <property type="entry name" value="LRR_6"/>
    <property type="match status" value="6"/>
</dbReference>
<feature type="compositionally biased region" description="Low complexity" evidence="2">
    <location>
        <begin position="507"/>
        <end position="527"/>
    </location>
</feature>
<evidence type="ECO:0000313" key="3">
    <source>
        <dbReference type="EMBL" id="CAH1264010.1"/>
    </source>
</evidence>
<organism evidence="3 4">
    <name type="scientific">Branchiostoma lanceolatum</name>
    <name type="common">Common lancelet</name>
    <name type="synonym">Amphioxus lanceolatum</name>
    <dbReference type="NCBI Taxonomy" id="7740"/>
    <lineage>
        <taxon>Eukaryota</taxon>
        <taxon>Metazoa</taxon>
        <taxon>Chordata</taxon>
        <taxon>Cephalochordata</taxon>
        <taxon>Leptocardii</taxon>
        <taxon>Amphioxiformes</taxon>
        <taxon>Branchiostomatidae</taxon>
        <taxon>Branchiostoma</taxon>
    </lineage>
</organism>
<dbReference type="SUPFAM" id="SSF52047">
    <property type="entry name" value="RNI-like"/>
    <property type="match status" value="1"/>
</dbReference>
<dbReference type="SMART" id="SM00368">
    <property type="entry name" value="LRR_RI"/>
    <property type="match status" value="8"/>
</dbReference>
<keyword evidence="4" id="KW-1185">Reference proteome</keyword>
<feature type="region of interest" description="Disordered" evidence="2">
    <location>
        <begin position="503"/>
        <end position="597"/>
    </location>
</feature>
<dbReference type="SUPFAM" id="SSF47473">
    <property type="entry name" value="EF-hand"/>
    <property type="match status" value="1"/>
</dbReference>
<feature type="compositionally biased region" description="Low complexity" evidence="2">
    <location>
        <begin position="582"/>
        <end position="597"/>
    </location>
</feature>
<evidence type="ECO:0000256" key="1">
    <source>
        <dbReference type="ARBA" id="ARBA00022837"/>
    </source>
</evidence>
<accession>A0A8J9ZZJ3</accession>
<proteinExistence type="predicted"/>
<reference evidence="3" key="1">
    <citation type="submission" date="2022-01" db="EMBL/GenBank/DDBJ databases">
        <authorList>
            <person name="Braso-Vives M."/>
        </authorList>
    </citation>
    <scope>NUCLEOTIDE SEQUENCE</scope>
</reference>
<dbReference type="OrthoDB" id="76105at2759"/>
<dbReference type="Gene3D" id="1.10.238.10">
    <property type="entry name" value="EF-hand"/>
    <property type="match status" value="1"/>
</dbReference>